<protein>
    <submittedName>
        <fullName evidence="6">TetR/AcrR family transcriptional regulator</fullName>
    </submittedName>
</protein>
<evidence type="ECO:0000256" key="3">
    <source>
        <dbReference type="ARBA" id="ARBA00023163"/>
    </source>
</evidence>
<feature type="domain" description="HTH tetR-type" evidence="5">
    <location>
        <begin position="5"/>
        <end position="65"/>
    </location>
</feature>
<keyword evidence="7" id="KW-1185">Reference proteome</keyword>
<dbReference type="Gene3D" id="1.10.357.10">
    <property type="entry name" value="Tetracycline Repressor, domain 2"/>
    <property type="match status" value="1"/>
</dbReference>
<dbReference type="PROSITE" id="PS50977">
    <property type="entry name" value="HTH_TETR_2"/>
    <property type="match status" value="1"/>
</dbReference>
<feature type="DNA-binding region" description="H-T-H motif" evidence="4">
    <location>
        <begin position="28"/>
        <end position="47"/>
    </location>
</feature>
<reference evidence="6" key="1">
    <citation type="submission" date="2022-01" db="EMBL/GenBank/DDBJ databases">
        <title>Nocardioidaceae gen. sp. A5X3R13.</title>
        <authorList>
            <person name="Lopez Marin M.A."/>
            <person name="Uhlik O."/>
        </authorList>
    </citation>
    <scope>NUCLEOTIDE SEQUENCE</scope>
    <source>
        <strain evidence="6">A5X3R13</strain>
    </source>
</reference>
<dbReference type="PRINTS" id="PR00455">
    <property type="entry name" value="HTHTETR"/>
</dbReference>
<dbReference type="KEGG" id="sgrg:L0C25_06480"/>
<evidence type="ECO:0000313" key="7">
    <source>
        <dbReference type="Proteomes" id="UP001164390"/>
    </source>
</evidence>
<keyword evidence="1" id="KW-0805">Transcription regulation</keyword>
<dbReference type="GO" id="GO:0003700">
    <property type="term" value="F:DNA-binding transcription factor activity"/>
    <property type="evidence" value="ECO:0007669"/>
    <property type="project" value="TreeGrafter"/>
</dbReference>
<dbReference type="InterPro" id="IPR050109">
    <property type="entry name" value="HTH-type_TetR-like_transc_reg"/>
</dbReference>
<proteinExistence type="predicted"/>
<gene>
    <name evidence="6" type="ORF">L0C25_06480</name>
</gene>
<dbReference type="EMBL" id="CP094970">
    <property type="protein sequence ID" value="UYM06713.1"/>
    <property type="molecule type" value="Genomic_DNA"/>
</dbReference>
<dbReference type="AlphaFoldDB" id="A0AA46TLN3"/>
<dbReference type="Pfam" id="PF00440">
    <property type="entry name" value="TetR_N"/>
    <property type="match status" value="1"/>
</dbReference>
<evidence type="ECO:0000256" key="2">
    <source>
        <dbReference type="ARBA" id="ARBA00023125"/>
    </source>
</evidence>
<dbReference type="Proteomes" id="UP001164390">
    <property type="component" value="Chromosome"/>
</dbReference>
<name>A0AA46TLN3_9ACTN</name>
<evidence type="ECO:0000256" key="1">
    <source>
        <dbReference type="ARBA" id="ARBA00023015"/>
    </source>
</evidence>
<evidence type="ECO:0000259" key="5">
    <source>
        <dbReference type="PROSITE" id="PS50977"/>
    </source>
</evidence>
<dbReference type="InterPro" id="IPR001647">
    <property type="entry name" value="HTH_TetR"/>
</dbReference>
<keyword evidence="3" id="KW-0804">Transcription</keyword>
<dbReference type="RefSeq" id="WP_271635632.1">
    <property type="nucleotide sequence ID" value="NZ_CP094970.1"/>
</dbReference>
<accession>A0AA46TLN3</accession>
<evidence type="ECO:0000256" key="4">
    <source>
        <dbReference type="PROSITE-ProRule" id="PRU00335"/>
    </source>
</evidence>
<evidence type="ECO:0000313" key="6">
    <source>
        <dbReference type="EMBL" id="UYM06713.1"/>
    </source>
</evidence>
<dbReference type="SUPFAM" id="SSF46689">
    <property type="entry name" value="Homeodomain-like"/>
    <property type="match status" value="1"/>
</dbReference>
<sequence>MSRGQVSRQDWLNAALDALADGGVAAVRVDVLARRLGMTRGSFYWHFKDRDALVAAALEEWELVCTTRTIEQLETIADPGERLRTLLTHALDIEALSRLEPAIVAHAGDPVVAPILRRVTERRVDFLAEVYAELGYDRGDARHQALVAYAAYTGWLQLRSTAPDVLPELADAGRTGEVARAYLADRLISRPVSR</sequence>
<dbReference type="InterPro" id="IPR009057">
    <property type="entry name" value="Homeodomain-like_sf"/>
</dbReference>
<dbReference type="GO" id="GO:0000976">
    <property type="term" value="F:transcription cis-regulatory region binding"/>
    <property type="evidence" value="ECO:0007669"/>
    <property type="project" value="TreeGrafter"/>
</dbReference>
<dbReference type="PANTHER" id="PTHR30055:SF234">
    <property type="entry name" value="HTH-TYPE TRANSCRIPTIONAL REGULATOR BETI"/>
    <property type="match status" value="1"/>
</dbReference>
<organism evidence="6 7">
    <name type="scientific">Solicola gregarius</name>
    <dbReference type="NCBI Taxonomy" id="2908642"/>
    <lineage>
        <taxon>Bacteria</taxon>
        <taxon>Bacillati</taxon>
        <taxon>Actinomycetota</taxon>
        <taxon>Actinomycetes</taxon>
        <taxon>Propionibacteriales</taxon>
        <taxon>Nocardioidaceae</taxon>
        <taxon>Solicola</taxon>
    </lineage>
</organism>
<keyword evidence="2 4" id="KW-0238">DNA-binding</keyword>
<dbReference type="PANTHER" id="PTHR30055">
    <property type="entry name" value="HTH-TYPE TRANSCRIPTIONAL REGULATOR RUTR"/>
    <property type="match status" value="1"/>
</dbReference>